<proteinExistence type="inferred from homology"/>
<evidence type="ECO:0000256" key="2">
    <source>
        <dbReference type="ARBA" id="ARBA00023043"/>
    </source>
</evidence>
<dbReference type="KEGG" id="dhe:111595095"/>
<feature type="repeat" description="ANK" evidence="4">
    <location>
        <begin position="373"/>
        <end position="393"/>
    </location>
</feature>
<dbReference type="Pfam" id="PF25877">
    <property type="entry name" value="WHD_SOWAH"/>
    <property type="match status" value="1"/>
</dbReference>
<dbReference type="SUPFAM" id="SSF48403">
    <property type="entry name" value="Ankyrin repeat"/>
    <property type="match status" value="1"/>
</dbReference>
<feature type="region of interest" description="Disordered" evidence="5">
    <location>
        <begin position="184"/>
        <end position="249"/>
    </location>
</feature>
<dbReference type="GeneID" id="111595095"/>
<name>A0A6J1LLT9_DROHY</name>
<feature type="region of interest" description="Disordered" evidence="5">
    <location>
        <begin position="489"/>
        <end position="535"/>
    </location>
</feature>
<evidence type="ECO:0000259" key="6">
    <source>
        <dbReference type="Pfam" id="PF25877"/>
    </source>
</evidence>
<feature type="domain" description="SOWAHA-C winged helix-turn-helix" evidence="6">
    <location>
        <begin position="10"/>
        <end position="85"/>
    </location>
</feature>
<feature type="repeat" description="ANK" evidence="4">
    <location>
        <begin position="339"/>
        <end position="359"/>
    </location>
</feature>
<feature type="compositionally biased region" description="Low complexity" evidence="5">
    <location>
        <begin position="236"/>
        <end position="246"/>
    </location>
</feature>
<dbReference type="PROSITE" id="PS50088">
    <property type="entry name" value="ANK_REPEAT"/>
    <property type="match status" value="2"/>
</dbReference>
<feature type="compositionally biased region" description="Basic and acidic residues" evidence="5">
    <location>
        <begin position="288"/>
        <end position="297"/>
    </location>
</feature>
<dbReference type="Pfam" id="PF12796">
    <property type="entry name" value="Ank_2"/>
    <property type="match status" value="1"/>
</dbReference>
<accession>A0A6J1LLT9</accession>
<keyword evidence="1" id="KW-0677">Repeat</keyword>
<feature type="compositionally biased region" description="Basic residues" evidence="5">
    <location>
        <begin position="489"/>
        <end position="505"/>
    </location>
</feature>
<keyword evidence="7" id="KW-1185">Reference proteome</keyword>
<gene>
    <name evidence="8" type="primary">LOC111595095</name>
</gene>
<dbReference type="CTD" id="39438"/>
<dbReference type="InterPro" id="IPR058889">
    <property type="entry name" value="WHD_SOWAHA-C"/>
</dbReference>
<feature type="region of interest" description="Disordered" evidence="5">
    <location>
        <begin position="556"/>
        <end position="619"/>
    </location>
</feature>
<dbReference type="PANTHER" id="PTHR14491">
    <property type="entry name" value="SOSONDOWAH, ISOFORM G"/>
    <property type="match status" value="1"/>
</dbReference>
<feature type="region of interest" description="Disordered" evidence="5">
    <location>
        <begin position="269"/>
        <end position="298"/>
    </location>
</feature>
<evidence type="ECO:0000256" key="1">
    <source>
        <dbReference type="ARBA" id="ARBA00022737"/>
    </source>
</evidence>
<evidence type="ECO:0000256" key="5">
    <source>
        <dbReference type="SAM" id="MobiDB-lite"/>
    </source>
</evidence>
<reference evidence="8" key="1">
    <citation type="submission" date="2025-08" db="UniProtKB">
        <authorList>
            <consortium name="RefSeq"/>
        </authorList>
    </citation>
    <scope>IDENTIFICATION</scope>
    <source>
        <strain evidence="8">15085-1641.00</strain>
        <tissue evidence="8">Whole body</tissue>
    </source>
</reference>
<dbReference type="PANTHER" id="PTHR14491:SF7">
    <property type="entry name" value="SOSONDOWAH, ISOFORM G"/>
    <property type="match status" value="1"/>
</dbReference>
<evidence type="ECO:0000313" key="7">
    <source>
        <dbReference type="Proteomes" id="UP000504633"/>
    </source>
</evidence>
<sequence length="657" mass="72232">MSANETAKQLSIVDIRNYMLQNDGKVTNHALVKHFKKYLTHTQNEAEARKRFKTYVTLLSTIKNENNQKYLILRKKYINECPSDEFVERAIAAAGNASTPSSPGAGSIVSVTDSGISPMRQPPPYIAPPEVQQSPAPEPEPSAPVNTGLAVHQDQVESYRECVNEFTAAMQRIDPARLVRQSDIDKKNEQDSETNAEANVNAEAKDNADNNGNARSISRVNSVDEGSNKENIPRFSFSSGASTDSSCADKVDAAENPISVKEATRKFNRMASEEEAKIISPPPKKKPEKLIEEKDSPDVTMSHSKAKEWIVSMAKVNYQELAKLANDYPELVKLQCPATGYTALHWAAKHGNEDVVKLIAGTYKADVNARTHGGYTPLHLATQFGRHNIFELLWNVYKANRDIMDWSGNKPLDYSQQRPSVSASTCSKIKARKKHAIEKDLGFLRIGSLNVRVKKTTEAFSNFLGVGNGNTLTAYGPGGAAVAPVQAGRHHQRSHRHHHQRHPHHANGTTRDRHPNQRASTTIPYGSSNVLGSRSSVPINRNIYDAVHKSWGSADSITQRPDTLMPPPKSVSKRYKSSKRSSYSSNATDSPRDSICSSNSSSNLNSGYSSMPTTPNQIRAPKSIGITADSDSDSACGFDSNWSVNDRNSVNNNILRS</sequence>
<dbReference type="Proteomes" id="UP000504633">
    <property type="component" value="Unplaced"/>
</dbReference>
<evidence type="ECO:0000256" key="3">
    <source>
        <dbReference type="ARBA" id="ARBA00038122"/>
    </source>
</evidence>
<feature type="region of interest" description="Disordered" evidence="5">
    <location>
        <begin position="120"/>
        <end position="146"/>
    </location>
</feature>
<dbReference type="AlphaFoldDB" id="A0A6J1LLT9"/>
<dbReference type="SMART" id="SM00248">
    <property type="entry name" value="ANK"/>
    <property type="match status" value="2"/>
</dbReference>
<comment type="similarity">
    <text evidence="3">Belongs to the SOWAH family.</text>
</comment>
<evidence type="ECO:0000313" key="8">
    <source>
        <dbReference type="RefSeq" id="XP_023164428.2"/>
    </source>
</evidence>
<dbReference type="PROSITE" id="PS50297">
    <property type="entry name" value="ANK_REP_REGION"/>
    <property type="match status" value="2"/>
</dbReference>
<dbReference type="RefSeq" id="XP_023164428.2">
    <property type="nucleotide sequence ID" value="XM_023308660.2"/>
</dbReference>
<dbReference type="OrthoDB" id="60433at2759"/>
<dbReference type="InterPro" id="IPR002110">
    <property type="entry name" value="Ankyrin_rpt"/>
</dbReference>
<feature type="compositionally biased region" description="Polar residues" evidence="5">
    <location>
        <begin position="517"/>
        <end position="535"/>
    </location>
</feature>
<evidence type="ECO:0000256" key="4">
    <source>
        <dbReference type="PROSITE-ProRule" id="PRU00023"/>
    </source>
</evidence>
<feature type="compositionally biased region" description="Low complexity" evidence="5">
    <location>
        <begin position="593"/>
        <end position="610"/>
    </location>
</feature>
<feature type="compositionally biased region" description="Polar residues" evidence="5">
    <location>
        <begin position="215"/>
        <end position="225"/>
    </location>
</feature>
<organism evidence="7 8">
    <name type="scientific">Drosophila hydei</name>
    <name type="common">Fruit fly</name>
    <dbReference type="NCBI Taxonomy" id="7224"/>
    <lineage>
        <taxon>Eukaryota</taxon>
        <taxon>Metazoa</taxon>
        <taxon>Ecdysozoa</taxon>
        <taxon>Arthropoda</taxon>
        <taxon>Hexapoda</taxon>
        <taxon>Insecta</taxon>
        <taxon>Pterygota</taxon>
        <taxon>Neoptera</taxon>
        <taxon>Endopterygota</taxon>
        <taxon>Diptera</taxon>
        <taxon>Brachycera</taxon>
        <taxon>Muscomorpha</taxon>
        <taxon>Ephydroidea</taxon>
        <taxon>Drosophilidae</taxon>
        <taxon>Drosophila</taxon>
    </lineage>
</organism>
<keyword evidence="2 4" id="KW-0040">ANK repeat</keyword>
<dbReference type="InterPro" id="IPR036770">
    <property type="entry name" value="Ankyrin_rpt-contain_sf"/>
</dbReference>
<dbReference type="Gene3D" id="1.25.40.20">
    <property type="entry name" value="Ankyrin repeat-containing domain"/>
    <property type="match status" value="1"/>
</dbReference>
<protein>
    <submittedName>
        <fullName evidence="8">Ankyrin repeat domain-containing protein SOWAHC isoform X1</fullName>
    </submittedName>
</protein>